<dbReference type="OrthoDB" id="9794382at2"/>
<dbReference type="GO" id="GO:0007165">
    <property type="term" value="P:signal transduction"/>
    <property type="evidence" value="ECO:0007669"/>
    <property type="project" value="InterPro"/>
</dbReference>
<dbReference type="EMBL" id="ADLK01000008">
    <property type="protein sequence ID" value="KMW22753.1"/>
    <property type="molecule type" value="Genomic_DNA"/>
</dbReference>
<dbReference type="GeneID" id="93164735"/>
<dbReference type="Gene3D" id="2.30.30.40">
    <property type="entry name" value="SH3 Domains"/>
    <property type="match status" value="1"/>
</dbReference>
<dbReference type="SUPFAM" id="SSF50341">
    <property type="entry name" value="CheW-like"/>
    <property type="match status" value="1"/>
</dbReference>
<accession>A0A0J9CC55</accession>
<dbReference type="GO" id="GO:0006935">
    <property type="term" value="P:chemotaxis"/>
    <property type="evidence" value="ECO:0007669"/>
    <property type="project" value="InterPro"/>
</dbReference>
<dbReference type="AlphaFoldDB" id="A0A0J9CC55"/>
<dbReference type="PROSITE" id="PS50851">
    <property type="entry name" value="CHEW"/>
    <property type="match status" value="1"/>
</dbReference>
<dbReference type="Gene3D" id="2.40.50.180">
    <property type="entry name" value="CheA-289, Domain 4"/>
    <property type="match status" value="1"/>
</dbReference>
<feature type="domain" description="CheW-like" evidence="1">
    <location>
        <begin position="6"/>
        <end position="161"/>
    </location>
</feature>
<dbReference type="RefSeq" id="WP_048929437.1">
    <property type="nucleotide sequence ID" value="NZ_KQ235876.1"/>
</dbReference>
<dbReference type="InterPro" id="IPR002545">
    <property type="entry name" value="CheW-lke_dom"/>
</dbReference>
<dbReference type="PATRIC" id="fig|742734.4.peg.1382"/>
<evidence type="ECO:0000259" key="1">
    <source>
        <dbReference type="PROSITE" id="PS50851"/>
    </source>
</evidence>
<protein>
    <recommendedName>
        <fullName evidence="1">CheW-like domain-containing protein</fullName>
    </recommendedName>
</protein>
<evidence type="ECO:0000313" key="2">
    <source>
        <dbReference type="EMBL" id="KMW22753.1"/>
    </source>
</evidence>
<gene>
    <name evidence="2" type="ORF">HMPREF9470_01288</name>
</gene>
<proteinExistence type="predicted"/>
<reference evidence="2 3" key="1">
    <citation type="submission" date="2011-04" db="EMBL/GenBank/DDBJ databases">
        <title>The Genome Sequence of Clostridium citroniae WAL-19142.</title>
        <authorList>
            <consortium name="The Broad Institute Genome Sequencing Platform"/>
            <person name="Earl A."/>
            <person name="Ward D."/>
            <person name="Feldgarden M."/>
            <person name="Gevers D."/>
            <person name="Warren Y.A."/>
            <person name="Tyrrell K.L."/>
            <person name="Citron D.M."/>
            <person name="Goldstein E.J."/>
            <person name="Daigneault M."/>
            <person name="Allen-Vercoe E."/>
            <person name="Young S.K."/>
            <person name="Zeng Q."/>
            <person name="Gargeya S."/>
            <person name="Fitzgerald M."/>
            <person name="Haas B."/>
            <person name="Abouelleil A."/>
            <person name="Alvarado L."/>
            <person name="Arachchi H.M."/>
            <person name="Berlin A."/>
            <person name="Brown A."/>
            <person name="Chapman S.B."/>
            <person name="Chen Z."/>
            <person name="Dunbar C."/>
            <person name="Freedman E."/>
            <person name="Gearin G."/>
            <person name="Gellesch M."/>
            <person name="Goldberg J."/>
            <person name="Griggs A."/>
            <person name="Gujja S."/>
            <person name="Heilman E.R."/>
            <person name="Heiman D."/>
            <person name="Howarth C."/>
            <person name="Larson L."/>
            <person name="Lui A."/>
            <person name="MacDonald P.J."/>
            <person name="Mehta T."/>
            <person name="Montmayeur A."/>
            <person name="Murphy C."/>
            <person name="Neiman D."/>
            <person name="Pearson M."/>
            <person name="Priest M."/>
            <person name="Roberts A."/>
            <person name="Saif S."/>
            <person name="Shea T."/>
            <person name="Shenoy N."/>
            <person name="Sisk P."/>
            <person name="Stolte C."/>
            <person name="Sykes S."/>
            <person name="White J."/>
            <person name="Yandava C."/>
            <person name="Wortman J."/>
            <person name="Nusbaum C."/>
            <person name="Birren B."/>
        </authorList>
    </citation>
    <scope>NUCLEOTIDE SEQUENCE [LARGE SCALE GENOMIC DNA]</scope>
    <source>
        <strain evidence="2 3">WAL-19142</strain>
    </source>
</reference>
<sequence>MTDEPVREVLCIPGNGRKYAVEFSYVEEICKDVVLSAMPCLPGYYAGVCNHKGTIVPVVRLEGCIENCIEGCIEPDSPGFPVDSGETFVDRQLVMVIHWKKYYAGILLHGDPYMAQLKAEDRIRGPEKQEAALLAEKAYYMCGNELYFLLDVEKTLENLIVCR</sequence>
<dbReference type="Pfam" id="PF01584">
    <property type="entry name" value="CheW"/>
    <property type="match status" value="1"/>
</dbReference>
<organism evidence="2 3">
    <name type="scientific">[Clostridium] citroniae WAL-19142</name>
    <dbReference type="NCBI Taxonomy" id="742734"/>
    <lineage>
        <taxon>Bacteria</taxon>
        <taxon>Bacillati</taxon>
        <taxon>Bacillota</taxon>
        <taxon>Clostridia</taxon>
        <taxon>Lachnospirales</taxon>
        <taxon>Lachnospiraceae</taxon>
        <taxon>Enterocloster</taxon>
    </lineage>
</organism>
<dbReference type="Proteomes" id="UP000037392">
    <property type="component" value="Unassembled WGS sequence"/>
</dbReference>
<dbReference type="InterPro" id="IPR036061">
    <property type="entry name" value="CheW-like_dom_sf"/>
</dbReference>
<name>A0A0J9CC55_9FIRM</name>
<comment type="caution">
    <text evidence="2">The sequence shown here is derived from an EMBL/GenBank/DDBJ whole genome shotgun (WGS) entry which is preliminary data.</text>
</comment>
<evidence type="ECO:0000313" key="3">
    <source>
        <dbReference type="Proteomes" id="UP000037392"/>
    </source>
</evidence>